<reference evidence="8 9" key="2">
    <citation type="submission" date="2019-01" db="EMBL/GenBank/DDBJ databases">
        <title>The decoding of complex shrimp genome reveals the adaptation for benthos swimmer, frequently molting mechanism and breeding impact on genome.</title>
        <authorList>
            <person name="Sun Y."/>
            <person name="Gao Y."/>
            <person name="Yu Y."/>
        </authorList>
    </citation>
    <scope>NUCLEOTIDE SEQUENCE [LARGE SCALE GENOMIC DNA]</scope>
    <source>
        <tissue evidence="8">Muscle</tissue>
    </source>
</reference>
<dbReference type="GO" id="GO:0016212">
    <property type="term" value="F:kynurenine-oxoglutarate transaminase activity"/>
    <property type="evidence" value="ECO:0007669"/>
    <property type="project" value="TreeGrafter"/>
</dbReference>
<name>A0A423SJX1_PENVA</name>
<proteinExistence type="inferred from homology"/>
<dbReference type="STRING" id="6689.A0A423SJX1"/>
<dbReference type="InterPro" id="IPR004839">
    <property type="entry name" value="Aminotransferase_I/II_large"/>
</dbReference>
<comment type="cofactor">
    <cofactor evidence="1">
        <name>pyridoxal 5'-phosphate</name>
        <dbReference type="ChEBI" id="CHEBI:597326"/>
    </cofactor>
</comment>
<dbReference type="AlphaFoldDB" id="A0A423SJX1"/>
<evidence type="ECO:0000313" key="8">
    <source>
        <dbReference type="EMBL" id="ROT64481.1"/>
    </source>
</evidence>
<dbReference type="FunFam" id="3.40.640.10:FF:000053">
    <property type="entry name" value="Aminotransferase, class I"/>
    <property type="match status" value="1"/>
</dbReference>
<reference evidence="8 9" key="1">
    <citation type="submission" date="2018-04" db="EMBL/GenBank/DDBJ databases">
        <authorList>
            <person name="Zhang X."/>
            <person name="Yuan J."/>
            <person name="Li F."/>
            <person name="Xiang J."/>
        </authorList>
    </citation>
    <scope>NUCLEOTIDE SEQUENCE [LARGE SCALE GENOMIC DNA]</scope>
    <source>
        <tissue evidence="8">Muscle</tissue>
    </source>
</reference>
<dbReference type="GO" id="GO:0030170">
    <property type="term" value="F:pyridoxal phosphate binding"/>
    <property type="evidence" value="ECO:0007669"/>
    <property type="project" value="InterPro"/>
</dbReference>
<evidence type="ECO:0000256" key="1">
    <source>
        <dbReference type="ARBA" id="ARBA00001933"/>
    </source>
</evidence>
<dbReference type="InterPro" id="IPR015424">
    <property type="entry name" value="PyrdxlP-dep_Trfase"/>
</dbReference>
<dbReference type="GO" id="GO:1901605">
    <property type="term" value="P:alpha-amino acid metabolic process"/>
    <property type="evidence" value="ECO:0007669"/>
    <property type="project" value="TreeGrafter"/>
</dbReference>
<organism evidence="8 9">
    <name type="scientific">Penaeus vannamei</name>
    <name type="common">Whiteleg shrimp</name>
    <name type="synonym">Litopenaeus vannamei</name>
    <dbReference type="NCBI Taxonomy" id="6689"/>
    <lineage>
        <taxon>Eukaryota</taxon>
        <taxon>Metazoa</taxon>
        <taxon>Ecdysozoa</taxon>
        <taxon>Arthropoda</taxon>
        <taxon>Crustacea</taxon>
        <taxon>Multicrustacea</taxon>
        <taxon>Malacostraca</taxon>
        <taxon>Eumalacostraca</taxon>
        <taxon>Eucarida</taxon>
        <taxon>Decapoda</taxon>
        <taxon>Dendrobranchiata</taxon>
        <taxon>Penaeoidea</taxon>
        <taxon>Penaeidae</taxon>
        <taxon>Penaeus</taxon>
    </lineage>
</organism>
<evidence type="ECO:0000256" key="4">
    <source>
        <dbReference type="ARBA" id="ARBA00022576"/>
    </source>
</evidence>
<dbReference type="PANTHER" id="PTHR42790">
    <property type="entry name" value="AMINOTRANSFERASE"/>
    <property type="match status" value="1"/>
</dbReference>
<sequence length="359" mass="40488">MTDCLQYGPTAGYPPLVKKLKSLTERLHAPPRWADTDLIVTAGSQDGLCKALEMMIEPGDFVVTQEPCYTGTLSILNPFEPRYVAVKCDHEGMNPKALKEALSQWKPEEIRDVKTGVPKVLYINPNACNPTGVSVGEKRRREIYDIASEYNLIILEDDPYYFVQFGNLKDFPPSFLSMDTEGRVLRFDSFSKVLSSGLRLGYVTGPKPLVERIVLHKQVSILHASSMSQVLISELFEMWGEDGFLKHTEAVQEFYLKQREAMLEAAEKHLTGLCEWAVPTGGMFLWLKVPGVSETWEMILNRALKKDVILVPGRAFMCDPTTPCSYMRAAFSIVTPEKMEKGLKNLSDLIREELELQKA</sequence>
<keyword evidence="9" id="KW-1185">Reference proteome</keyword>
<evidence type="ECO:0000256" key="2">
    <source>
        <dbReference type="ARBA" id="ARBA00007441"/>
    </source>
</evidence>
<keyword evidence="4" id="KW-0032">Aminotransferase</keyword>
<protein>
    <recommendedName>
        <fullName evidence="7">Aminotransferase class I/classII large domain-containing protein</fullName>
    </recommendedName>
</protein>
<evidence type="ECO:0000256" key="3">
    <source>
        <dbReference type="ARBA" id="ARBA00011738"/>
    </source>
</evidence>
<dbReference type="InterPro" id="IPR015421">
    <property type="entry name" value="PyrdxlP-dep_Trfase_major"/>
</dbReference>
<dbReference type="SUPFAM" id="SSF53383">
    <property type="entry name" value="PLP-dependent transferases"/>
    <property type="match status" value="1"/>
</dbReference>
<evidence type="ECO:0000259" key="7">
    <source>
        <dbReference type="Pfam" id="PF00155"/>
    </source>
</evidence>
<dbReference type="FunFam" id="3.90.1150.10:FF:000166">
    <property type="entry name" value="Kynurenine/alpha-aminoadipate aminotransferase, mitochondrial"/>
    <property type="match status" value="1"/>
</dbReference>
<comment type="subunit">
    <text evidence="3">Homodimer.</text>
</comment>
<dbReference type="InterPro" id="IPR050859">
    <property type="entry name" value="Class-I_PLP-dep_aminotransf"/>
</dbReference>
<dbReference type="Proteomes" id="UP000283509">
    <property type="component" value="Unassembled WGS sequence"/>
</dbReference>
<dbReference type="OrthoDB" id="691673at2759"/>
<dbReference type="EMBL" id="QCYY01003247">
    <property type="protein sequence ID" value="ROT64481.1"/>
    <property type="molecule type" value="Genomic_DNA"/>
</dbReference>
<evidence type="ECO:0000256" key="5">
    <source>
        <dbReference type="ARBA" id="ARBA00022679"/>
    </source>
</evidence>
<keyword evidence="5" id="KW-0808">Transferase</keyword>
<dbReference type="Pfam" id="PF00155">
    <property type="entry name" value="Aminotran_1_2"/>
    <property type="match status" value="1"/>
</dbReference>
<dbReference type="CDD" id="cd00609">
    <property type="entry name" value="AAT_like"/>
    <property type="match status" value="1"/>
</dbReference>
<accession>A0A423SJX1</accession>
<dbReference type="Gene3D" id="3.40.640.10">
    <property type="entry name" value="Type I PLP-dependent aspartate aminotransferase-like (Major domain)"/>
    <property type="match status" value="1"/>
</dbReference>
<evidence type="ECO:0000256" key="6">
    <source>
        <dbReference type="ARBA" id="ARBA00022898"/>
    </source>
</evidence>
<comment type="similarity">
    <text evidence="2">Belongs to the class-I pyridoxal-phosphate-dependent aminotransferase family.</text>
</comment>
<comment type="caution">
    <text evidence="8">The sequence shown here is derived from an EMBL/GenBank/DDBJ whole genome shotgun (WGS) entry which is preliminary data.</text>
</comment>
<feature type="domain" description="Aminotransferase class I/classII large" evidence="7">
    <location>
        <begin position="3"/>
        <end position="344"/>
    </location>
</feature>
<keyword evidence="6" id="KW-0663">Pyridoxal phosphate</keyword>
<dbReference type="PANTHER" id="PTHR42790:SF19">
    <property type="entry name" value="KYNURENINE_ALPHA-AMINOADIPATE AMINOTRANSFERASE, MITOCHONDRIAL"/>
    <property type="match status" value="1"/>
</dbReference>
<gene>
    <name evidence="8" type="ORF">C7M84_017573</name>
</gene>
<evidence type="ECO:0000313" key="9">
    <source>
        <dbReference type="Proteomes" id="UP000283509"/>
    </source>
</evidence>